<keyword evidence="3 9" id="KW-0812">Transmembrane</keyword>
<protein>
    <recommendedName>
        <fullName evidence="12">G-protein coupled receptors family 1 profile domain-containing protein</fullName>
    </recommendedName>
</protein>
<evidence type="ECO:0000256" key="4">
    <source>
        <dbReference type="ARBA" id="ARBA00022989"/>
    </source>
</evidence>
<dbReference type="PANTHER" id="PTHR24231:SF14">
    <property type="entry name" value="SUCCINATE RECEPTOR 1"/>
    <property type="match status" value="1"/>
</dbReference>
<sequence length="416" mass="47597">MFFFEGLLSGVWSKKTFPRFRPAGNRTQVSRLPSDIEFFVGLIGNLTVIFGYVFCLKEWKCSNIYLFNLSITDLAFLCTLPLLVNQYKNKSQWQFSDLLCKFNRFLLYNNMYLSILFLTCISVDRYLLVMNPLKMYKFQNKRGAMLVCFLLYMSVTLALIPMFVFIGPQDITHDEENITACVDFASSGNANHSLIYSMCLTIFCFIFPQCVMIFSGIQTARALKKMSKQHRRNISLEKPLNLVILAVGSFTVFFTPYHIMRNLRIISRMKSLGFLSCTKSYIKAGYTVTRPIAYLNAATNPIFYFLLGDKFRETLMSSIKSIFHRMFPCFGRRDTQASCSSYGLGGRREEERGKTRLFSDSSCKNPSQSHQPFCPSQDSPLRPCLRPLFYPHPPCPPSLMIPTPSSGTNPRLSSAS</sequence>
<feature type="transmembrane region" description="Helical" evidence="11">
    <location>
        <begin position="144"/>
        <end position="166"/>
    </location>
</feature>
<evidence type="ECO:0000313" key="14">
    <source>
        <dbReference type="Proteomes" id="UP000314986"/>
    </source>
</evidence>
<keyword evidence="2" id="KW-1003">Cell membrane</keyword>
<evidence type="ECO:0000256" key="8">
    <source>
        <dbReference type="ARBA" id="ARBA00023224"/>
    </source>
</evidence>
<keyword evidence="6 11" id="KW-0472">Membrane</keyword>
<evidence type="ECO:0000256" key="11">
    <source>
        <dbReference type="SAM" id="Phobius"/>
    </source>
</evidence>
<comment type="similarity">
    <text evidence="9">Belongs to the G-protein coupled receptor 1 family.</text>
</comment>
<reference evidence="13" key="5">
    <citation type="submission" date="2025-09" db="UniProtKB">
        <authorList>
            <consortium name="Ensembl"/>
        </authorList>
    </citation>
    <scope>IDENTIFICATION</scope>
</reference>
<dbReference type="GO" id="GO:0005886">
    <property type="term" value="C:plasma membrane"/>
    <property type="evidence" value="ECO:0007669"/>
    <property type="project" value="UniProtKB-SubCell"/>
</dbReference>
<dbReference type="InterPro" id="IPR017452">
    <property type="entry name" value="GPCR_Rhodpsn_7TM"/>
</dbReference>
<reference evidence="14" key="3">
    <citation type="journal article" date="2014" name="Nature">
        <title>Elephant shark genome provides unique insights into gnathostome evolution.</title>
        <authorList>
            <consortium name="International Elephant Shark Genome Sequencing Consortium"/>
            <person name="Venkatesh B."/>
            <person name="Lee A.P."/>
            <person name="Ravi V."/>
            <person name="Maurya A.K."/>
            <person name="Lian M.M."/>
            <person name="Swann J.B."/>
            <person name="Ohta Y."/>
            <person name="Flajnik M.F."/>
            <person name="Sutoh Y."/>
            <person name="Kasahara M."/>
            <person name="Hoon S."/>
            <person name="Gangu V."/>
            <person name="Roy S.W."/>
            <person name="Irimia M."/>
            <person name="Korzh V."/>
            <person name="Kondrychyn I."/>
            <person name="Lim Z.W."/>
            <person name="Tay B.H."/>
            <person name="Tohari S."/>
            <person name="Kong K.W."/>
            <person name="Ho S."/>
            <person name="Lorente-Galdos B."/>
            <person name="Quilez J."/>
            <person name="Marques-Bonet T."/>
            <person name="Raney B.J."/>
            <person name="Ingham P.W."/>
            <person name="Tay A."/>
            <person name="Hillier L.W."/>
            <person name="Minx P."/>
            <person name="Boehm T."/>
            <person name="Wilson R.K."/>
            <person name="Brenner S."/>
            <person name="Warren W.C."/>
        </authorList>
    </citation>
    <scope>NUCLEOTIDE SEQUENCE [LARGE SCALE GENOMIC DNA]</scope>
</reference>
<evidence type="ECO:0000256" key="2">
    <source>
        <dbReference type="ARBA" id="ARBA00022475"/>
    </source>
</evidence>
<evidence type="ECO:0000256" key="9">
    <source>
        <dbReference type="RuleBase" id="RU000688"/>
    </source>
</evidence>
<keyword evidence="4 11" id="KW-1133">Transmembrane helix</keyword>
<feature type="transmembrane region" description="Helical" evidence="11">
    <location>
        <begin position="38"/>
        <end position="56"/>
    </location>
</feature>
<evidence type="ECO:0000256" key="3">
    <source>
        <dbReference type="ARBA" id="ARBA00022692"/>
    </source>
</evidence>
<keyword evidence="8 9" id="KW-0807">Transducer</keyword>
<feature type="compositionally biased region" description="Polar residues" evidence="10">
    <location>
        <begin position="358"/>
        <end position="378"/>
    </location>
</feature>
<evidence type="ECO:0000256" key="1">
    <source>
        <dbReference type="ARBA" id="ARBA00004651"/>
    </source>
</evidence>
<feature type="domain" description="G-protein coupled receptors family 1 profile" evidence="12">
    <location>
        <begin position="44"/>
        <end position="304"/>
    </location>
</feature>
<dbReference type="Ensembl" id="ENSCMIT00000024999.1">
    <property type="protein sequence ID" value="ENSCMIP00000024590.1"/>
    <property type="gene ID" value="ENSCMIG00000010896.1"/>
</dbReference>
<name>A0A4W3IVB3_CALMI</name>
<comment type="subcellular location">
    <subcellularLocation>
        <location evidence="1">Cell membrane</location>
        <topology evidence="1">Multi-pass membrane protein</topology>
    </subcellularLocation>
</comment>
<feature type="transmembrane region" description="Helical" evidence="11">
    <location>
        <begin position="63"/>
        <end position="85"/>
    </location>
</feature>
<dbReference type="GeneTree" id="ENSGT01150000287001"/>
<evidence type="ECO:0000256" key="10">
    <source>
        <dbReference type="SAM" id="MobiDB-lite"/>
    </source>
</evidence>
<dbReference type="Gene3D" id="1.20.1070.10">
    <property type="entry name" value="Rhodopsin 7-helix transmembrane proteins"/>
    <property type="match status" value="1"/>
</dbReference>
<dbReference type="Proteomes" id="UP000314986">
    <property type="component" value="Unassembled WGS sequence"/>
</dbReference>
<feature type="transmembrane region" description="Helical" evidence="11">
    <location>
        <begin position="240"/>
        <end position="260"/>
    </location>
</feature>
<keyword evidence="7 9" id="KW-0675">Receptor</keyword>
<evidence type="ECO:0000256" key="7">
    <source>
        <dbReference type="ARBA" id="ARBA00023170"/>
    </source>
</evidence>
<feature type="transmembrane region" description="Helical" evidence="11">
    <location>
        <begin position="194"/>
        <end position="219"/>
    </location>
</feature>
<evidence type="ECO:0000256" key="6">
    <source>
        <dbReference type="ARBA" id="ARBA00023136"/>
    </source>
</evidence>
<feature type="region of interest" description="Disordered" evidence="10">
    <location>
        <begin position="341"/>
        <end position="378"/>
    </location>
</feature>
<dbReference type="PRINTS" id="PR01157">
    <property type="entry name" value="P2YPURNOCPTR"/>
</dbReference>
<evidence type="ECO:0000259" key="12">
    <source>
        <dbReference type="PROSITE" id="PS50262"/>
    </source>
</evidence>
<reference evidence="14" key="1">
    <citation type="journal article" date="2006" name="Science">
        <title>Ancient noncoding elements conserved in the human genome.</title>
        <authorList>
            <person name="Venkatesh B."/>
            <person name="Kirkness E.F."/>
            <person name="Loh Y.H."/>
            <person name="Halpern A.L."/>
            <person name="Lee A.P."/>
            <person name="Johnson J."/>
            <person name="Dandona N."/>
            <person name="Viswanathan L.D."/>
            <person name="Tay A."/>
            <person name="Venter J.C."/>
            <person name="Strausberg R.L."/>
            <person name="Brenner S."/>
        </authorList>
    </citation>
    <scope>NUCLEOTIDE SEQUENCE [LARGE SCALE GENOMIC DNA]</scope>
</reference>
<evidence type="ECO:0000256" key="5">
    <source>
        <dbReference type="ARBA" id="ARBA00023040"/>
    </source>
</evidence>
<dbReference type="PROSITE" id="PS50262">
    <property type="entry name" value="G_PROTEIN_RECEP_F1_2"/>
    <property type="match status" value="1"/>
</dbReference>
<keyword evidence="14" id="KW-1185">Reference proteome</keyword>
<dbReference type="SUPFAM" id="SSF81321">
    <property type="entry name" value="Family A G protein-coupled receptor-like"/>
    <property type="match status" value="1"/>
</dbReference>
<reference evidence="13" key="4">
    <citation type="submission" date="2025-08" db="UniProtKB">
        <authorList>
            <consortium name="Ensembl"/>
        </authorList>
    </citation>
    <scope>IDENTIFICATION</scope>
</reference>
<reference evidence="14" key="2">
    <citation type="journal article" date="2007" name="PLoS Biol.">
        <title>Survey sequencing and comparative analysis of the elephant shark (Callorhinchus milii) genome.</title>
        <authorList>
            <person name="Venkatesh B."/>
            <person name="Kirkness E.F."/>
            <person name="Loh Y.H."/>
            <person name="Halpern A.L."/>
            <person name="Lee A.P."/>
            <person name="Johnson J."/>
            <person name="Dandona N."/>
            <person name="Viswanathan L.D."/>
            <person name="Tay A."/>
            <person name="Venter J.C."/>
            <person name="Strausberg R.L."/>
            <person name="Brenner S."/>
        </authorList>
    </citation>
    <scope>NUCLEOTIDE SEQUENCE [LARGE SCALE GENOMIC DNA]</scope>
</reference>
<dbReference type="InParanoid" id="A0A4W3IVB3"/>
<feature type="transmembrane region" description="Helical" evidence="11">
    <location>
        <begin position="105"/>
        <end position="123"/>
    </location>
</feature>
<dbReference type="AlphaFoldDB" id="A0A4W3IVB3"/>
<dbReference type="GO" id="GO:0004930">
    <property type="term" value="F:G protein-coupled receptor activity"/>
    <property type="evidence" value="ECO:0007669"/>
    <property type="project" value="UniProtKB-KW"/>
</dbReference>
<accession>A0A4W3IVB3</accession>
<proteinExistence type="inferred from homology"/>
<dbReference type="FunCoup" id="A0A4W3IVB3">
    <property type="interactions" value="37"/>
</dbReference>
<dbReference type="PROSITE" id="PS00237">
    <property type="entry name" value="G_PROTEIN_RECEP_F1_1"/>
    <property type="match status" value="1"/>
</dbReference>
<keyword evidence="5 9" id="KW-0297">G-protein coupled receptor</keyword>
<dbReference type="PANTHER" id="PTHR24231">
    <property type="entry name" value="PURINOCEPTOR-RELATED G-PROTEIN COUPLED RECEPTOR"/>
    <property type="match status" value="1"/>
</dbReference>
<dbReference type="PRINTS" id="PR00237">
    <property type="entry name" value="GPCRRHODOPSN"/>
</dbReference>
<dbReference type="Pfam" id="PF00001">
    <property type="entry name" value="7tm_1"/>
    <property type="match status" value="1"/>
</dbReference>
<organism evidence="13 14">
    <name type="scientific">Callorhinchus milii</name>
    <name type="common">Ghost shark</name>
    <dbReference type="NCBI Taxonomy" id="7868"/>
    <lineage>
        <taxon>Eukaryota</taxon>
        <taxon>Metazoa</taxon>
        <taxon>Chordata</taxon>
        <taxon>Craniata</taxon>
        <taxon>Vertebrata</taxon>
        <taxon>Chondrichthyes</taxon>
        <taxon>Holocephali</taxon>
        <taxon>Chimaeriformes</taxon>
        <taxon>Callorhinchidae</taxon>
        <taxon>Callorhinchus</taxon>
    </lineage>
</organism>
<evidence type="ECO:0000313" key="13">
    <source>
        <dbReference type="Ensembl" id="ENSCMIP00000024590.1"/>
    </source>
</evidence>
<dbReference type="InterPro" id="IPR000276">
    <property type="entry name" value="GPCR_Rhodpsn"/>
</dbReference>